<organism evidence="1 2">
    <name type="scientific">Hibiscus sabdariffa</name>
    <name type="common">roselle</name>
    <dbReference type="NCBI Taxonomy" id="183260"/>
    <lineage>
        <taxon>Eukaryota</taxon>
        <taxon>Viridiplantae</taxon>
        <taxon>Streptophyta</taxon>
        <taxon>Embryophyta</taxon>
        <taxon>Tracheophyta</taxon>
        <taxon>Spermatophyta</taxon>
        <taxon>Magnoliopsida</taxon>
        <taxon>eudicotyledons</taxon>
        <taxon>Gunneridae</taxon>
        <taxon>Pentapetalae</taxon>
        <taxon>rosids</taxon>
        <taxon>malvids</taxon>
        <taxon>Malvales</taxon>
        <taxon>Malvaceae</taxon>
        <taxon>Malvoideae</taxon>
        <taxon>Hibiscus</taxon>
    </lineage>
</organism>
<evidence type="ECO:0000313" key="1">
    <source>
        <dbReference type="EMBL" id="KAK8557598.1"/>
    </source>
</evidence>
<gene>
    <name evidence="1" type="ORF">V6N12_009827</name>
</gene>
<protein>
    <submittedName>
        <fullName evidence="1">Uncharacterized protein</fullName>
    </submittedName>
</protein>
<name>A0ABR2EBW1_9ROSI</name>
<accession>A0ABR2EBW1</accession>
<reference evidence="1 2" key="1">
    <citation type="journal article" date="2024" name="G3 (Bethesda)">
        <title>Genome assembly of Hibiscus sabdariffa L. provides insights into metabolisms of medicinal natural products.</title>
        <authorList>
            <person name="Kim T."/>
        </authorList>
    </citation>
    <scope>NUCLEOTIDE SEQUENCE [LARGE SCALE GENOMIC DNA]</scope>
    <source>
        <strain evidence="1">TK-2024</strain>
        <tissue evidence="1">Old leaves</tissue>
    </source>
</reference>
<proteinExistence type="predicted"/>
<keyword evidence="2" id="KW-1185">Reference proteome</keyword>
<evidence type="ECO:0000313" key="2">
    <source>
        <dbReference type="Proteomes" id="UP001472677"/>
    </source>
</evidence>
<comment type="caution">
    <text evidence="1">The sequence shown here is derived from an EMBL/GenBank/DDBJ whole genome shotgun (WGS) entry which is preliminary data.</text>
</comment>
<sequence>MIMKMCNLKAIKPLKNEEMTTNKGPLSEVSIERMVRTIEVDKGNEKVDSFAKDVCMSNEVWMKVISIEDKIDAITRMLGKVAATVQMIDLAQNLFYAYVKTWHKYALVAMRRVVTVSLPEFLEFAPIICNYDFSSNAATKEVPVKSINHLRM</sequence>
<dbReference type="Proteomes" id="UP001472677">
    <property type="component" value="Unassembled WGS sequence"/>
</dbReference>
<dbReference type="EMBL" id="JBBPBM010000016">
    <property type="protein sequence ID" value="KAK8557598.1"/>
    <property type="molecule type" value="Genomic_DNA"/>
</dbReference>